<dbReference type="Pfam" id="PF13508">
    <property type="entry name" value="Acetyltransf_7"/>
    <property type="match status" value="1"/>
</dbReference>
<dbReference type="Proteomes" id="UP001058860">
    <property type="component" value="Chromosome"/>
</dbReference>
<organism evidence="2 3">
    <name type="scientific">Svornostia abyssi</name>
    <dbReference type="NCBI Taxonomy" id="2898438"/>
    <lineage>
        <taxon>Bacteria</taxon>
        <taxon>Bacillati</taxon>
        <taxon>Actinomycetota</taxon>
        <taxon>Thermoleophilia</taxon>
        <taxon>Solirubrobacterales</taxon>
        <taxon>Baekduiaceae</taxon>
        <taxon>Svornostia</taxon>
    </lineage>
</organism>
<proteinExistence type="predicted"/>
<protein>
    <submittedName>
        <fullName evidence="2">GNAT family N-acetyltransferase</fullName>
    </submittedName>
</protein>
<dbReference type="SUPFAM" id="SSF55729">
    <property type="entry name" value="Acyl-CoA N-acyltransferases (Nat)"/>
    <property type="match status" value="1"/>
</dbReference>
<dbReference type="InterPro" id="IPR000182">
    <property type="entry name" value="GNAT_dom"/>
</dbReference>
<sequence length="135" mass="14441">MAPRIEPYAPEHLDGVLALFAAERWLTLIEDPARTGRALVAPGCTTLVAVDGPGDEVVGVVWMQSDGEIQAHVSAITVAGTHRGQGLGRQLITAALDRTGVTRVDLISVADDFYGKMTERRFQGFRITRGDVGLG</sequence>
<accession>A0ABY5PE61</accession>
<dbReference type="PROSITE" id="PS51186">
    <property type="entry name" value="GNAT"/>
    <property type="match status" value="1"/>
</dbReference>
<gene>
    <name evidence="2" type="ORF">LRS13_20115</name>
</gene>
<feature type="domain" description="N-acetyltransferase" evidence="1">
    <location>
        <begin position="3"/>
        <end position="135"/>
    </location>
</feature>
<dbReference type="RefSeq" id="WP_353863484.1">
    <property type="nucleotide sequence ID" value="NZ_CP088295.1"/>
</dbReference>
<dbReference type="CDD" id="cd04301">
    <property type="entry name" value="NAT_SF"/>
    <property type="match status" value="1"/>
</dbReference>
<evidence type="ECO:0000313" key="3">
    <source>
        <dbReference type="Proteomes" id="UP001058860"/>
    </source>
</evidence>
<evidence type="ECO:0000259" key="1">
    <source>
        <dbReference type="PROSITE" id="PS51186"/>
    </source>
</evidence>
<evidence type="ECO:0000313" key="2">
    <source>
        <dbReference type="EMBL" id="UUY02964.1"/>
    </source>
</evidence>
<dbReference type="InterPro" id="IPR016181">
    <property type="entry name" value="Acyl_CoA_acyltransferase"/>
</dbReference>
<name>A0ABY5PE61_9ACTN</name>
<reference evidence="3" key="1">
    <citation type="submission" date="2021-11" db="EMBL/GenBank/DDBJ databases">
        <title>Cultivation dependent microbiological survey of springs from the worlds oldest radium mine currently devoted to the extraction of radon-saturated water.</title>
        <authorList>
            <person name="Kapinusova G."/>
            <person name="Smrhova T."/>
            <person name="Strejcek M."/>
            <person name="Suman J."/>
            <person name="Jani K."/>
            <person name="Pajer P."/>
            <person name="Uhlik O."/>
        </authorList>
    </citation>
    <scope>NUCLEOTIDE SEQUENCE [LARGE SCALE GENOMIC DNA]</scope>
    <source>
        <strain evidence="3">J379</strain>
    </source>
</reference>
<dbReference type="Gene3D" id="3.40.630.30">
    <property type="match status" value="1"/>
</dbReference>
<dbReference type="EMBL" id="CP088295">
    <property type="protein sequence ID" value="UUY02964.1"/>
    <property type="molecule type" value="Genomic_DNA"/>
</dbReference>
<keyword evidence="3" id="KW-1185">Reference proteome</keyword>